<name>A0ABQ9VFX6_SAGOE</name>
<gene>
    <name evidence="2" type="ORF">P7K49_013403</name>
</gene>
<sequence length="122" mass="13567">MTGSWWLSRRVPHPPCPNQSKPPAPTTVPTPPRQLQAPFCLQPKRCAEDGQPPRAVPCKGHETLLSPGLEKKLDRSQKEVAQPAQEAAECREHSVEKRKIELEGGVKEENQRGVFTNSPFPT</sequence>
<evidence type="ECO:0000256" key="1">
    <source>
        <dbReference type="SAM" id="MobiDB-lite"/>
    </source>
</evidence>
<accession>A0ABQ9VFX6</accession>
<dbReference type="EMBL" id="JASSZA010000006">
    <property type="protein sequence ID" value="KAK2108238.1"/>
    <property type="molecule type" value="Genomic_DNA"/>
</dbReference>
<feature type="compositionally biased region" description="Polar residues" evidence="1">
    <location>
        <begin position="113"/>
        <end position="122"/>
    </location>
</feature>
<evidence type="ECO:0000313" key="2">
    <source>
        <dbReference type="EMBL" id="KAK2108238.1"/>
    </source>
</evidence>
<evidence type="ECO:0000313" key="3">
    <source>
        <dbReference type="Proteomes" id="UP001266305"/>
    </source>
</evidence>
<feature type="compositionally biased region" description="Pro residues" evidence="1">
    <location>
        <begin position="13"/>
        <end position="32"/>
    </location>
</feature>
<organism evidence="2 3">
    <name type="scientific">Saguinus oedipus</name>
    <name type="common">Cotton-top tamarin</name>
    <name type="synonym">Oedipomidas oedipus</name>
    <dbReference type="NCBI Taxonomy" id="9490"/>
    <lineage>
        <taxon>Eukaryota</taxon>
        <taxon>Metazoa</taxon>
        <taxon>Chordata</taxon>
        <taxon>Craniata</taxon>
        <taxon>Vertebrata</taxon>
        <taxon>Euteleostomi</taxon>
        <taxon>Mammalia</taxon>
        <taxon>Eutheria</taxon>
        <taxon>Euarchontoglires</taxon>
        <taxon>Primates</taxon>
        <taxon>Haplorrhini</taxon>
        <taxon>Platyrrhini</taxon>
        <taxon>Cebidae</taxon>
        <taxon>Callitrichinae</taxon>
        <taxon>Saguinus</taxon>
    </lineage>
</organism>
<dbReference type="Proteomes" id="UP001266305">
    <property type="component" value="Unassembled WGS sequence"/>
</dbReference>
<keyword evidence="3" id="KW-1185">Reference proteome</keyword>
<protein>
    <submittedName>
        <fullName evidence="2">Uncharacterized protein</fullName>
    </submittedName>
</protein>
<proteinExistence type="predicted"/>
<feature type="region of interest" description="Disordered" evidence="1">
    <location>
        <begin position="101"/>
        <end position="122"/>
    </location>
</feature>
<comment type="caution">
    <text evidence="2">The sequence shown here is derived from an EMBL/GenBank/DDBJ whole genome shotgun (WGS) entry which is preliminary data.</text>
</comment>
<feature type="compositionally biased region" description="Basic and acidic residues" evidence="1">
    <location>
        <begin position="101"/>
        <end position="111"/>
    </location>
</feature>
<feature type="region of interest" description="Disordered" evidence="1">
    <location>
        <begin position="1"/>
        <end position="36"/>
    </location>
</feature>
<reference evidence="2 3" key="1">
    <citation type="submission" date="2023-05" db="EMBL/GenBank/DDBJ databases">
        <title>B98-5 Cell Line De Novo Hybrid Assembly: An Optical Mapping Approach.</title>
        <authorList>
            <person name="Kananen K."/>
            <person name="Auerbach J.A."/>
            <person name="Kautto E."/>
            <person name="Blachly J.S."/>
        </authorList>
    </citation>
    <scope>NUCLEOTIDE SEQUENCE [LARGE SCALE GENOMIC DNA]</scope>
    <source>
        <strain evidence="2">B95-8</strain>
        <tissue evidence="2">Cell line</tissue>
    </source>
</reference>